<evidence type="ECO:0000313" key="2">
    <source>
        <dbReference type="EMBL" id="NEU04983.1"/>
    </source>
</evidence>
<dbReference type="Proteomes" id="UP000481872">
    <property type="component" value="Unassembled WGS sequence"/>
</dbReference>
<keyword evidence="1" id="KW-0812">Transmembrane</keyword>
<keyword evidence="1" id="KW-1133">Transmembrane helix</keyword>
<organism evidence="2 3">
    <name type="scientific">Clostridium senegalense</name>
    <dbReference type="NCBI Taxonomy" id="1465809"/>
    <lineage>
        <taxon>Bacteria</taxon>
        <taxon>Bacillati</taxon>
        <taxon>Bacillota</taxon>
        <taxon>Clostridia</taxon>
        <taxon>Eubacteriales</taxon>
        <taxon>Clostridiaceae</taxon>
        <taxon>Clostridium</taxon>
    </lineage>
</organism>
<proteinExistence type="predicted"/>
<accession>A0A6M0H4H2</accession>
<feature type="transmembrane region" description="Helical" evidence="1">
    <location>
        <begin position="53"/>
        <end position="73"/>
    </location>
</feature>
<comment type="caution">
    <text evidence="2">The sequence shown here is derived from an EMBL/GenBank/DDBJ whole genome shotgun (WGS) entry which is preliminary data.</text>
</comment>
<dbReference type="RefSeq" id="WP_199869909.1">
    <property type="nucleotide sequence ID" value="NZ_JAAGPU010000014.1"/>
</dbReference>
<dbReference type="AlphaFoldDB" id="A0A6M0H4H2"/>
<evidence type="ECO:0000313" key="3">
    <source>
        <dbReference type="Proteomes" id="UP000481872"/>
    </source>
</evidence>
<sequence length="256" mass="29186">MNNYNWKDAFPNTPKSFKNKINTTLNSLCDEEEIDEMKVKTLYKKPSFKRRTVVALAAAMIIGTTVFAGGKIFSINSQGSNIPTYTTMPTEEKIQNDLGFNPKLVNEFSNGYTFKNGYTTTDEGLDIKGNSVAKSKSLDFDYEKDNNKLSLSMENGILGRALEDKTAVDNYNSIEIYYNSYTNKFVPADYKMTEQDKQDEKSGKYVFSYGSDKEEISEVQYLEWKQDGIYYSFLAMDCDISQDELVEMAHEIIDAK</sequence>
<reference evidence="2 3" key="1">
    <citation type="submission" date="2020-02" db="EMBL/GenBank/DDBJ databases">
        <title>Genome assembly of a novel Clostridium senegalense strain.</title>
        <authorList>
            <person name="Gupta T.B."/>
            <person name="Jauregui R."/>
            <person name="Maclean P."/>
            <person name="Nawarathana A."/>
            <person name="Brightwell G."/>
        </authorList>
    </citation>
    <scope>NUCLEOTIDE SEQUENCE [LARGE SCALE GENOMIC DNA]</scope>
    <source>
        <strain evidence="2 3">AGRFS4</strain>
    </source>
</reference>
<evidence type="ECO:0000256" key="1">
    <source>
        <dbReference type="SAM" id="Phobius"/>
    </source>
</evidence>
<name>A0A6M0H4H2_9CLOT</name>
<dbReference type="EMBL" id="JAAGPU010000014">
    <property type="protein sequence ID" value="NEU04983.1"/>
    <property type="molecule type" value="Genomic_DNA"/>
</dbReference>
<keyword evidence="1" id="KW-0472">Membrane</keyword>
<keyword evidence="3" id="KW-1185">Reference proteome</keyword>
<gene>
    <name evidence="2" type="ORF">G3M99_08975</name>
</gene>
<protein>
    <submittedName>
        <fullName evidence="2">Signal peptide protein</fullName>
    </submittedName>
</protein>